<evidence type="ECO:0000313" key="9">
    <source>
        <dbReference type="EMBL" id="NGM24099.1"/>
    </source>
</evidence>
<dbReference type="PROSITE" id="PS50928">
    <property type="entry name" value="ABC_TM1"/>
    <property type="match status" value="1"/>
</dbReference>
<evidence type="ECO:0000256" key="7">
    <source>
        <dbReference type="RuleBase" id="RU363032"/>
    </source>
</evidence>
<keyword evidence="10" id="KW-1185">Reference proteome</keyword>
<name>A0A6M1LVP0_9PROT</name>
<dbReference type="GO" id="GO:0005886">
    <property type="term" value="C:plasma membrane"/>
    <property type="evidence" value="ECO:0007669"/>
    <property type="project" value="UniProtKB-SubCell"/>
</dbReference>
<evidence type="ECO:0000256" key="5">
    <source>
        <dbReference type="ARBA" id="ARBA00022989"/>
    </source>
</evidence>
<keyword evidence="2 7" id="KW-0813">Transport</keyword>
<dbReference type="Proteomes" id="UP000475385">
    <property type="component" value="Unassembled WGS sequence"/>
</dbReference>
<feature type="domain" description="ABC transmembrane type-1" evidence="8">
    <location>
        <begin position="118"/>
        <end position="327"/>
    </location>
</feature>
<dbReference type="InterPro" id="IPR035906">
    <property type="entry name" value="MetI-like_sf"/>
</dbReference>
<feature type="transmembrane region" description="Helical" evidence="7">
    <location>
        <begin position="200"/>
        <end position="220"/>
    </location>
</feature>
<dbReference type="AlphaFoldDB" id="A0A6M1LVP0"/>
<dbReference type="Gene3D" id="1.10.3720.10">
    <property type="entry name" value="MetI-like"/>
    <property type="match status" value="1"/>
</dbReference>
<evidence type="ECO:0000256" key="4">
    <source>
        <dbReference type="ARBA" id="ARBA00022692"/>
    </source>
</evidence>
<proteinExistence type="inferred from homology"/>
<dbReference type="Pfam" id="PF00528">
    <property type="entry name" value="BPD_transp_1"/>
    <property type="match status" value="1"/>
</dbReference>
<evidence type="ECO:0000256" key="3">
    <source>
        <dbReference type="ARBA" id="ARBA00022475"/>
    </source>
</evidence>
<accession>A0A6M1LVP0</accession>
<feature type="transmembrane region" description="Helical" evidence="7">
    <location>
        <begin position="120"/>
        <end position="144"/>
    </location>
</feature>
<protein>
    <submittedName>
        <fullName evidence="9">ABC transporter permease</fullName>
    </submittedName>
</protein>
<dbReference type="GO" id="GO:0055085">
    <property type="term" value="P:transmembrane transport"/>
    <property type="evidence" value="ECO:0007669"/>
    <property type="project" value="InterPro"/>
</dbReference>
<comment type="similarity">
    <text evidence="7">Belongs to the binding-protein-dependent transport system permease family.</text>
</comment>
<dbReference type="InterPro" id="IPR045621">
    <property type="entry name" value="BPD_transp_1_N"/>
</dbReference>
<evidence type="ECO:0000256" key="1">
    <source>
        <dbReference type="ARBA" id="ARBA00004651"/>
    </source>
</evidence>
<keyword evidence="6 7" id="KW-0472">Membrane</keyword>
<evidence type="ECO:0000259" key="8">
    <source>
        <dbReference type="PROSITE" id="PS50928"/>
    </source>
</evidence>
<evidence type="ECO:0000256" key="2">
    <source>
        <dbReference type="ARBA" id="ARBA00022448"/>
    </source>
</evidence>
<dbReference type="Pfam" id="PF19300">
    <property type="entry name" value="BPD_transp_1_N"/>
    <property type="match status" value="1"/>
</dbReference>
<feature type="transmembrane region" description="Helical" evidence="7">
    <location>
        <begin position="258"/>
        <end position="284"/>
    </location>
</feature>
<dbReference type="InterPro" id="IPR000515">
    <property type="entry name" value="MetI-like"/>
</dbReference>
<gene>
    <name evidence="9" type="ORF">G3576_29100</name>
</gene>
<feature type="transmembrane region" description="Helical" evidence="7">
    <location>
        <begin position="156"/>
        <end position="180"/>
    </location>
</feature>
<evidence type="ECO:0000313" key="10">
    <source>
        <dbReference type="Proteomes" id="UP000475385"/>
    </source>
</evidence>
<reference evidence="9 10" key="1">
    <citation type="submission" date="2020-03" db="EMBL/GenBank/DDBJ databases">
        <title>Roseomonas stagni sp. nov., isolated from pond water in Japan.</title>
        <authorList>
            <person name="Furuhata K."/>
            <person name="Miyamoto H."/>
            <person name="Goto K."/>
        </authorList>
    </citation>
    <scope>NUCLEOTIDE SEQUENCE [LARGE SCALE GENOMIC DNA]</scope>
    <source>
        <strain evidence="9 10">PeD5</strain>
    </source>
</reference>
<organism evidence="9 10">
    <name type="scientific">Falsiroseomonas algicola</name>
    <dbReference type="NCBI Taxonomy" id="2716930"/>
    <lineage>
        <taxon>Bacteria</taxon>
        <taxon>Pseudomonadati</taxon>
        <taxon>Pseudomonadota</taxon>
        <taxon>Alphaproteobacteria</taxon>
        <taxon>Acetobacterales</taxon>
        <taxon>Roseomonadaceae</taxon>
        <taxon>Falsiroseomonas</taxon>
    </lineage>
</organism>
<keyword evidence="3" id="KW-1003">Cell membrane</keyword>
<feature type="transmembrane region" description="Helical" evidence="7">
    <location>
        <begin position="32"/>
        <end position="53"/>
    </location>
</feature>
<dbReference type="PANTHER" id="PTHR43163:SF6">
    <property type="entry name" value="DIPEPTIDE TRANSPORT SYSTEM PERMEASE PROTEIN DPPB-RELATED"/>
    <property type="match status" value="1"/>
</dbReference>
<dbReference type="EMBL" id="JAAIKB010000024">
    <property type="protein sequence ID" value="NGM24099.1"/>
    <property type="molecule type" value="Genomic_DNA"/>
</dbReference>
<evidence type="ECO:0000256" key="6">
    <source>
        <dbReference type="ARBA" id="ARBA00023136"/>
    </source>
</evidence>
<feature type="transmembrane region" description="Helical" evidence="7">
    <location>
        <begin position="304"/>
        <end position="323"/>
    </location>
</feature>
<dbReference type="SUPFAM" id="SSF161098">
    <property type="entry name" value="MetI-like"/>
    <property type="match status" value="1"/>
</dbReference>
<comment type="caution">
    <text evidence="9">The sequence shown here is derived from an EMBL/GenBank/DDBJ whole genome shotgun (WGS) entry which is preliminary data.</text>
</comment>
<comment type="subcellular location">
    <subcellularLocation>
        <location evidence="1 7">Cell membrane</location>
        <topology evidence="1 7">Multi-pass membrane protein</topology>
    </subcellularLocation>
</comment>
<dbReference type="CDD" id="cd06261">
    <property type="entry name" value="TM_PBP2"/>
    <property type="match status" value="1"/>
</dbReference>
<sequence length="337" mass="35593">MSRATAPGPWTRHAPGACGSFAEVALYVLKRLLAAIPTLLLVAASVFFLMRLIPGDPALLVLGDAATPEAIADLRASMGLDRTLPVQFALWLSQLLGGDLGFSITSGEAVGPLILDRFGVTAAIVLAAVAIAVLLAVPAGMLAAWKQGSWGDIAAVSLATLLLSIPSFWLGLILLLVFGLKLGWVPVVGYVTFAENPWAALHYILLPIATLALVEIGVLIRMARASTIEVLRLDYIAHARAKGVPESRVLLRHAFPNAFAPTLTLVGLVLGNLLGGIAVIETVFTLPGLGRLLVDAIFARDYPVIQGVMLFIALVYVSVNLAVDLLYPVFDPRVAAE</sequence>
<keyword evidence="5 7" id="KW-1133">Transmembrane helix</keyword>
<keyword evidence="4 7" id="KW-0812">Transmembrane</keyword>
<dbReference type="PANTHER" id="PTHR43163">
    <property type="entry name" value="DIPEPTIDE TRANSPORT SYSTEM PERMEASE PROTEIN DPPB-RELATED"/>
    <property type="match status" value="1"/>
</dbReference>